<reference evidence="1" key="2">
    <citation type="journal article" date="2024" name="Plant">
        <title>Genomic evolution and insights into agronomic trait innovations of Sesamum species.</title>
        <authorList>
            <person name="Miao H."/>
            <person name="Wang L."/>
            <person name="Qu L."/>
            <person name="Liu H."/>
            <person name="Sun Y."/>
            <person name="Le M."/>
            <person name="Wang Q."/>
            <person name="Wei S."/>
            <person name="Zheng Y."/>
            <person name="Lin W."/>
            <person name="Duan Y."/>
            <person name="Cao H."/>
            <person name="Xiong S."/>
            <person name="Wang X."/>
            <person name="Wei L."/>
            <person name="Li C."/>
            <person name="Ma Q."/>
            <person name="Ju M."/>
            <person name="Zhao R."/>
            <person name="Li G."/>
            <person name="Mu C."/>
            <person name="Tian Q."/>
            <person name="Mei H."/>
            <person name="Zhang T."/>
            <person name="Gao T."/>
            <person name="Zhang H."/>
        </authorList>
    </citation>
    <scope>NUCLEOTIDE SEQUENCE</scope>
    <source>
        <strain evidence="1">KEN8</strain>
    </source>
</reference>
<dbReference type="InterPro" id="IPR036397">
    <property type="entry name" value="RNaseH_sf"/>
</dbReference>
<dbReference type="AlphaFoldDB" id="A0AAW2N1N1"/>
<dbReference type="EMBL" id="JACGWM010000012">
    <property type="protein sequence ID" value="KAL0337650.1"/>
    <property type="molecule type" value="Genomic_DNA"/>
</dbReference>
<protein>
    <submittedName>
        <fullName evidence="1">Uncharacterized protein</fullName>
    </submittedName>
</protein>
<comment type="caution">
    <text evidence="1">The sequence shown here is derived from an EMBL/GenBank/DDBJ whole genome shotgun (WGS) entry which is preliminary data.</text>
</comment>
<proteinExistence type="predicted"/>
<organism evidence="1">
    <name type="scientific">Sesamum calycinum</name>
    <dbReference type="NCBI Taxonomy" id="2727403"/>
    <lineage>
        <taxon>Eukaryota</taxon>
        <taxon>Viridiplantae</taxon>
        <taxon>Streptophyta</taxon>
        <taxon>Embryophyta</taxon>
        <taxon>Tracheophyta</taxon>
        <taxon>Spermatophyta</taxon>
        <taxon>Magnoliopsida</taxon>
        <taxon>eudicotyledons</taxon>
        <taxon>Gunneridae</taxon>
        <taxon>Pentapetalae</taxon>
        <taxon>asterids</taxon>
        <taxon>lamiids</taxon>
        <taxon>Lamiales</taxon>
        <taxon>Pedaliaceae</taxon>
        <taxon>Sesamum</taxon>
    </lineage>
</organism>
<dbReference type="GO" id="GO:0003676">
    <property type="term" value="F:nucleic acid binding"/>
    <property type="evidence" value="ECO:0007669"/>
    <property type="project" value="InterPro"/>
</dbReference>
<name>A0AAW2N1N1_9LAMI</name>
<evidence type="ECO:0000313" key="1">
    <source>
        <dbReference type="EMBL" id="KAL0337650.1"/>
    </source>
</evidence>
<accession>A0AAW2N1N1</accession>
<reference evidence="1" key="1">
    <citation type="submission" date="2020-06" db="EMBL/GenBank/DDBJ databases">
        <authorList>
            <person name="Li T."/>
            <person name="Hu X."/>
            <person name="Zhang T."/>
            <person name="Song X."/>
            <person name="Zhang H."/>
            <person name="Dai N."/>
            <person name="Sheng W."/>
            <person name="Hou X."/>
            <person name="Wei L."/>
        </authorList>
    </citation>
    <scope>NUCLEOTIDE SEQUENCE</scope>
    <source>
        <strain evidence="1">KEN8</strain>
        <tissue evidence="1">Leaf</tissue>
    </source>
</reference>
<gene>
    <name evidence="1" type="ORF">Scaly_2040100</name>
</gene>
<dbReference type="Gene3D" id="3.30.420.10">
    <property type="entry name" value="Ribonuclease H-like superfamily/Ribonuclease H"/>
    <property type="match status" value="1"/>
</dbReference>
<dbReference type="PANTHER" id="PTHR48475:SF2">
    <property type="entry name" value="RIBONUCLEASE H"/>
    <property type="match status" value="1"/>
</dbReference>
<dbReference type="PANTHER" id="PTHR48475">
    <property type="entry name" value="RIBONUCLEASE H"/>
    <property type="match status" value="1"/>
</dbReference>
<sequence length="118" mass="14094">MILQYLKIRLWLAKVAWEDKLPNVLWSYRMMPRTAIGESPFVLSYGTEAMALIEIRELSWQVKHYDPVSNEQGLRMNLDFVARREKKLRHALLCTRPEWLRHTTQESSQETSKWGTWC</sequence>